<evidence type="ECO:0000259" key="5">
    <source>
        <dbReference type="PROSITE" id="PS52004"/>
    </source>
</evidence>
<dbReference type="Pfam" id="PF02801">
    <property type="entry name" value="Ketoacyl-synt_C"/>
    <property type="match status" value="1"/>
</dbReference>
<dbReference type="Gene3D" id="3.40.50.1820">
    <property type="entry name" value="alpha/beta hydrolase"/>
    <property type="match status" value="1"/>
</dbReference>
<dbReference type="Gene3D" id="3.30.70.250">
    <property type="entry name" value="Malonyl-CoA ACP transacylase, ACP-binding"/>
    <property type="match status" value="1"/>
</dbReference>
<dbReference type="SUPFAM" id="SSF51735">
    <property type="entry name" value="NAD(P)-binding Rossmann-fold domains"/>
    <property type="match status" value="1"/>
</dbReference>
<keyword evidence="2" id="KW-0597">Phosphoprotein</keyword>
<evidence type="ECO:0000256" key="1">
    <source>
        <dbReference type="ARBA" id="ARBA00022450"/>
    </source>
</evidence>
<dbReference type="CDD" id="cd00833">
    <property type="entry name" value="PKS"/>
    <property type="match status" value="1"/>
</dbReference>
<dbReference type="PANTHER" id="PTHR43775:SF51">
    <property type="entry name" value="INACTIVE PHENOLPHTHIOCEROL SYNTHESIS POLYKETIDE SYNTHASE TYPE I PKS1-RELATED"/>
    <property type="match status" value="1"/>
</dbReference>
<dbReference type="Gene3D" id="3.30.70.3290">
    <property type="match status" value="1"/>
</dbReference>
<evidence type="ECO:0000259" key="4">
    <source>
        <dbReference type="PROSITE" id="PS50075"/>
    </source>
</evidence>
<dbReference type="SMART" id="SM00825">
    <property type="entry name" value="PKS_KS"/>
    <property type="match status" value="1"/>
</dbReference>
<dbReference type="InterPro" id="IPR020806">
    <property type="entry name" value="PKS_PP-bd"/>
</dbReference>
<keyword evidence="7" id="KW-1185">Reference proteome</keyword>
<dbReference type="InterPro" id="IPR001227">
    <property type="entry name" value="Ac_transferase_dom_sf"/>
</dbReference>
<proteinExistence type="predicted"/>
<dbReference type="InterPro" id="IPR006162">
    <property type="entry name" value="Ppantetheine_attach_site"/>
</dbReference>
<dbReference type="PROSITE" id="PS00606">
    <property type="entry name" value="KS3_1"/>
    <property type="match status" value="1"/>
</dbReference>
<dbReference type="Gene3D" id="3.40.366.10">
    <property type="entry name" value="Malonyl-Coenzyme A Acyl Carrier Protein, domain 2"/>
    <property type="match status" value="1"/>
</dbReference>
<dbReference type="InterPro" id="IPR014030">
    <property type="entry name" value="Ketoacyl_synth_N"/>
</dbReference>
<dbReference type="InterPro" id="IPR014043">
    <property type="entry name" value="Acyl_transferase_dom"/>
</dbReference>
<dbReference type="Gene3D" id="3.40.47.10">
    <property type="match status" value="1"/>
</dbReference>
<reference evidence="6" key="1">
    <citation type="submission" date="2021-03" db="EMBL/GenBank/DDBJ databases">
        <title>Acanthopleuribacteraceae sp. M133.</title>
        <authorList>
            <person name="Wang G."/>
        </authorList>
    </citation>
    <scope>NUCLEOTIDE SEQUENCE</scope>
    <source>
        <strain evidence="6">M133</strain>
    </source>
</reference>
<dbReference type="Pfam" id="PF00550">
    <property type="entry name" value="PP-binding"/>
    <property type="match status" value="1"/>
</dbReference>
<dbReference type="InterPro" id="IPR029058">
    <property type="entry name" value="AB_hydrolase_fold"/>
</dbReference>
<dbReference type="GO" id="GO:0004315">
    <property type="term" value="F:3-oxoacyl-[acyl-carrier-protein] synthase activity"/>
    <property type="evidence" value="ECO:0007669"/>
    <property type="project" value="InterPro"/>
</dbReference>
<dbReference type="InterPro" id="IPR050091">
    <property type="entry name" value="PKS_NRPS_Biosynth_Enz"/>
</dbReference>
<dbReference type="KEGG" id="scor:J3U87_04160"/>
<feature type="domain" description="Carrier" evidence="4">
    <location>
        <begin position="1430"/>
        <end position="1505"/>
    </location>
</feature>
<evidence type="ECO:0000256" key="2">
    <source>
        <dbReference type="ARBA" id="ARBA00022553"/>
    </source>
</evidence>
<dbReference type="Pfam" id="PF16197">
    <property type="entry name" value="KAsynt_C_assoc"/>
    <property type="match status" value="1"/>
</dbReference>
<dbReference type="InterPro" id="IPR016039">
    <property type="entry name" value="Thiolase-like"/>
</dbReference>
<keyword evidence="1" id="KW-0596">Phosphopantetheine</keyword>
<dbReference type="Pfam" id="PF00698">
    <property type="entry name" value="Acyl_transf_1"/>
    <property type="match status" value="1"/>
</dbReference>
<evidence type="ECO:0000256" key="3">
    <source>
        <dbReference type="ARBA" id="ARBA00022679"/>
    </source>
</evidence>
<dbReference type="SMART" id="SM00827">
    <property type="entry name" value="PKS_AT"/>
    <property type="match status" value="1"/>
</dbReference>
<dbReference type="GO" id="GO:0006633">
    <property type="term" value="P:fatty acid biosynthetic process"/>
    <property type="evidence" value="ECO:0007669"/>
    <property type="project" value="InterPro"/>
</dbReference>
<evidence type="ECO:0000313" key="7">
    <source>
        <dbReference type="Proteomes" id="UP000663929"/>
    </source>
</evidence>
<protein>
    <submittedName>
        <fullName evidence="6">Acyltransferase domain-containing protein</fullName>
    </submittedName>
</protein>
<dbReference type="RefSeq" id="WP_237381769.1">
    <property type="nucleotide sequence ID" value="NZ_CP071793.1"/>
</dbReference>
<organism evidence="6 7">
    <name type="scientific">Sulfidibacter corallicola</name>
    <dbReference type="NCBI Taxonomy" id="2818388"/>
    <lineage>
        <taxon>Bacteria</taxon>
        <taxon>Pseudomonadati</taxon>
        <taxon>Acidobacteriota</taxon>
        <taxon>Holophagae</taxon>
        <taxon>Acanthopleuribacterales</taxon>
        <taxon>Acanthopleuribacteraceae</taxon>
        <taxon>Sulfidibacter</taxon>
    </lineage>
</organism>
<dbReference type="InterPro" id="IPR032821">
    <property type="entry name" value="PKS_assoc"/>
</dbReference>
<dbReference type="Pfam" id="PF00109">
    <property type="entry name" value="ketoacyl-synt"/>
    <property type="match status" value="1"/>
</dbReference>
<dbReference type="GO" id="GO:0004312">
    <property type="term" value="F:fatty acid synthase activity"/>
    <property type="evidence" value="ECO:0007669"/>
    <property type="project" value="TreeGrafter"/>
</dbReference>
<feature type="domain" description="Ketosynthase family 3 (KS3)" evidence="5">
    <location>
        <begin position="13"/>
        <end position="423"/>
    </location>
</feature>
<dbReference type="GO" id="GO:0031177">
    <property type="term" value="F:phosphopantetheine binding"/>
    <property type="evidence" value="ECO:0007669"/>
    <property type="project" value="InterPro"/>
</dbReference>
<dbReference type="PROSITE" id="PS52004">
    <property type="entry name" value="KS3_2"/>
    <property type="match status" value="1"/>
</dbReference>
<dbReference type="InterPro" id="IPR036291">
    <property type="entry name" value="NAD(P)-bd_dom_sf"/>
</dbReference>
<dbReference type="PROSITE" id="PS00012">
    <property type="entry name" value="PHOSPHOPANTETHEINE"/>
    <property type="match status" value="1"/>
</dbReference>
<keyword evidence="6" id="KW-0012">Acyltransferase</keyword>
<dbReference type="SUPFAM" id="SSF55048">
    <property type="entry name" value="Probable ACP-binding domain of malonyl-CoA ACP transacylase"/>
    <property type="match status" value="1"/>
</dbReference>
<dbReference type="EMBL" id="CP071793">
    <property type="protein sequence ID" value="QTD51642.1"/>
    <property type="molecule type" value="Genomic_DNA"/>
</dbReference>
<dbReference type="InterPro" id="IPR016035">
    <property type="entry name" value="Acyl_Trfase/lysoPLipase"/>
</dbReference>
<dbReference type="PANTHER" id="PTHR43775">
    <property type="entry name" value="FATTY ACID SYNTHASE"/>
    <property type="match status" value="1"/>
</dbReference>
<dbReference type="Proteomes" id="UP000663929">
    <property type="component" value="Chromosome"/>
</dbReference>
<gene>
    <name evidence="6" type="ORF">J3U87_04160</name>
</gene>
<name>A0A8A4TRC3_SULCO</name>
<keyword evidence="3" id="KW-0808">Transferase</keyword>
<accession>A0A8A4TRC3</accession>
<sequence length="1542" mass="167058">MNDPLTSTSEDTSADIAIIGMDCQWPEADNPDAYWDLLRKGRCGIRRFETAQAGDDLVPARGLLAGAEAFDPAFFGLTPREAATTDPQQRRFFTCAWRALEHAGHAPDDGERSVGVFAGSGTSGYHERLSADPEWADSLGDLEILIGNDKDHLATRLAYLLNLRGPAVPIQTACSTSLVAVHMACQSLLNLECDLALAGGVSIPAHGLRGYHYQEGGILSPDGTCRPFAADARGTVPSSGVAAIVLRRLEDAQADGDHILAVIKGTAINNDGHAKVGYTAPSVEGQARVIEEALAVAGVDQGSIGYVEAHGTGTALGDPIEIEALGRVFRRGSAARGIGSVKGNIGHADAAAGLAGLIKTILCLQHRELVPSLFCDQPNPHIDWATCAFEVVRQTRPWPRDMPFAGVSSFGIGGTNAHVILGAPPSPAPHASSTGFSIATLSAKDETALQTLAGNWARRFHPDQPDADRLFPDAAYTSNLGRAAFPYRYAAACRNAADLHAALGKPLVPVKAPSASELCFLFTGQGGEAVDMGALLYRDAQTNASVFRDWIDHGAAHLKSALGCDLRRFLQAEDEETRTRLAQADLWQPAVFLVSLAMAEQMRAWGLRPDALMGHSLGEYAAATFAGVFDFEDMLDLVAMRGKACLALGGTMTAVWCDERRLRDLIDGLEDTRVSIAAHNGEALFSVSGMRAGIAALELELGKQSIHFKRLPATNGFHSAVMEPLLAPLTQRFAAMRRRPPQIPIVSNLTGDFHDAGQICDPAIWARHTREPVKFREGLARLSRQNTVFVEVGPGDGLARLAARHLGGTGCAIATLPRETAPNDGHGPLQALATAWAAGAAVDWEAFHEGNAHHRVPLPPYPLRETPHGIPLDEKPETPIAETSRSLTVKAPPNQWLYQPGWRQIPRRQRPLDAEELGSDPGPWLICADDGGWGAALARRIHLAGGIAVLVHRGPRFEVERPQDADAAICLPPNDPQAWTQLWQHLEEEKLVPRKGLFCWLLDETEELSGETIESFLKRTYAGVIRLATSLHERHESTPLRLTLLTQGLDNPDGASCPRPDQGLFHGLARVIPKELEQLTCGCLDLDPAWSPRHELGVTRVLSAVIGHAAEPRRALRGALLWQPESVAIEEPLPVDDQPFRSGSSWILVNGLTEFGLNLAERMMSGGVGTPIIIDRTFIPPRSEWEKWKRDPVYAETVGRILQRLSDMEHQGWVPRLLSCRPDNAAALARAMTPLTAEGISISGVIYLDRPVPSALIGGRSLEELTNGLTRKVTEVLAVRTAFQSVSRRVWFTENEAESCGIGQLDKAAGYGLIDALAPPAGDLEPAQDVVIDWSTFTWLEAEAAPQASPLADQLSEKRRLFGLDPDACWQVLKQVLQSGRPRVIVSTRPYQSLLAQQDQFTLSYFGVINGSVMHGKTEKRPPLETPYREPQNDTQRLIAETWERFLGFEGIGIDDNFFELGGHSLLAVQLIDKLNLLLSANITLQTLFDAPTVQRLAEHLGAEAQDGQEQSDLESLLSEIEGMSEEEVSAILAEDDHTAGN</sequence>
<dbReference type="InterPro" id="IPR020841">
    <property type="entry name" value="PKS_Beta-ketoAc_synthase_dom"/>
</dbReference>
<dbReference type="Gene3D" id="3.40.50.720">
    <property type="entry name" value="NAD(P)-binding Rossmann-like Domain"/>
    <property type="match status" value="1"/>
</dbReference>
<dbReference type="InterPro" id="IPR009081">
    <property type="entry name" value="PP-bd_ACP"/>
</dbReference>
<dbReference type="InterPro" id="IPR016036">
    <property type="entry name" value="Malonyl_transacylase_ACP-bd"/>
</dbReference>
<dbReference type="SMART" id="SM00823">
    <property type="entry name" value="PKS_PP"/>
    <property type="match status" value="1"/>
</dbReference>
<dbReference type="SUPFAM" id="SSF47336">
    <property type="entry name" value="ACP-like"/>
    <property type="match status" value="1"/>
</dbReference>
<dbReference type="InterPro" id="IPR018201">
    <property type="entry name" value="Ketoacyl_synth_AS"/>
</dbReference>
<dbReference type="InterPro" id="IPR036736">
    <property type="entry name" value="ACP-like_sf"/>
</dbReference>
<dbReference type="SUPFAM" id="SSF52151">
    <property type="entry name" value="FabD/lysophospholipase-like"/>
    <property type="match status" value="1"/>
</dbReference>
<dbReference type="SUPFAM" id="SSF53901">
    <property type="entry name" value="Thiolase-like"/>
    <property type="match status" value="1"/>
</dbReference>
<dbReference type="InterPro" id="IPR014031">
    <property type="entry name" value="Ketoacyl_synth_C"/>
</dbReference>
<dbReference type="PROSITE" id="PS50075">
    <property type="entry name" value="CARRIER"/>
    <property type="match status" value="1"/>
</dbReference>
<evidence type="ECO:0000313" key="6">
    <source>
        <dbReference type="EMBL" id="QTD51642.1"/>
    </source>
</evidence>